<comment type="caution">
    <text evidence="2">The sequence shown here is derived from an EMBL/GenBank/DDBJ whole genome shotgun (WGS) entry which is preliminary data.</text>
</comment>
<proteinExistence type="predicted"/>
<evidence type="ECO:0000256" key="1">
    <source>
        <dbReference type="SAM" id="MobiDB-lite"/>
    </source>
</evidence>
<feature type="region of interest" description="Disordered" evidence="1">
    <location>
        <begin position="340"/>
        <end position="371"/>
    </location>
</feature>
<dbReference type="InterPro" id="IPR036388">
    <property type="entry name" value="WH-like_DNA-bd_sf"/>
</dbReference>
<dbReference type="InterPro" id="IPR011991">
    <property type="entry name" value="ArsR-like_HTH"/>
</dbReference>
<dbReference type="PANTHER" id="PTHR43132:SF6">
    <property type="entry name" value="HTH-TYPE TRANSCRIPTIONAL REPRESSOR CZRA"/>
    <property type="match status" value="1"/>
</dbReference>
<reference evidence="2 3" key="1">
    <citation type="submission" date="2023-10" db="EMBL/GenBank/DDBJ databases">
        <authorList>
            <person name="Wang X.X."/>
        </authorList>
    </citation>
    <scope>NUCLEOTIDE SEQUENCE [LARGE SCALE GENOMIC DNA]</scope>
    <source>
        <strain evidence="2 3">NBRC 12816</strain>
    </source>
</reference>
<keyword evidence="3" id="KW-1185">Reference proteome</keyword>
<name>A0ABU4K4E7_9ACTN</name>
<accession>A0ABU4K4E7</accession>
<dbReference type="Proteomes" id="UP001278571">
    <property type="component" value="Unassembled WGS sequence"/>
</dbReference>
<dbReference type="EMBL" id="JAWJZF010000320">
    <property type="protein sequence ID" value="MDX2292629.1"/>
    <property type="molecule type" value="Genomic_DNA"/>
</dbReference>
<dbReference type="CDD" id="cd00090">
    <property type="entry name" value="HTH_ARSR"/>
    <property type="match status" value="1"/>
</dbReference>
<dbReference type="InterPro" id="IPR051011">
    <property type="entry name" value="Metal_resp_trans_reg"/>
</dbReference>
<protein>
    <submittedName>
        <fullName evidence="2">Helix-turn-helix domain-containing protein</fullName>
    </submittedName>
</protein>
<organism evidence="2 3">
    <name type="scientific">Streptomyces roseolus</name>
    <dbReference type="NCBI Taxonomy" id="67358"/>
    <lineage>
        <taxon>Bacteria</taxon>
        <taxon>Bacillati</taxon>
        <taxon>Actinomycetota</taxon>
        <taxon>Actinomycetes</taxon>
        <taxon>Kitasatosporales</taxon>
        <taxon>Streptomycetaceae</taxon>
        <taxon>Streptomyces</taxon>
    </lineage>
</organism>
<dbReference type="Gene3D" id="1.10.10.10">
    <property type="entry name" value="Winged helix-like DNA-binding domain superfamily/Winged helix DNA-binding domain"/>
    <property type="match status" value="1"/>
</dbReference>
<gene>
    <name evidence="2" type="ORF">R2363_10630</name>
</gene>
<evidence type="ECO:0000313" key="2">
    <source>
        <dbReference type="EMBL" id="MDX2292629.1"/>
    </source>
</evidence>
<dbReference type="SUPFAM" id="SSF46785">
    <property type="entry name" value="Winged helix' DNA-binding domain"/>
    <property type="match status" value="1"/>
</dbReference>
<sequence length="371" mass="39791">MAMRLQLDAGAWSRSRFATSPAMEVLGVLRQRGRHPAAHAREWHARARRALPPEQLALLEDLVPADHSYAPDFLTPVPRPGESMREVAARIAATPGEEVDYQLDIAVRGRRVWPHVLALHRSAAAYERWRRPMPPALARVARDGGAAVAPAAAAAMATLFETVLAPDWARVRAVLDADIGHRADRMAAHGAAAVFDDLGERMRWTGTELVLERDYSGVIDWAGEGVLFVPATTHVGPVLFAAERPHTPVLVYRARGIGALGERPSGAEASALSGLVGVTRATLLAALDVPASTLDLSRRTGWSSATVSYHLGILLRAGLVDRHRRGRVVRYARTGLGTALATSSADAGPPAAPAAPGGPRVLRRRDSDDFT</sequence>
<dbReference type="RefSeq" id="WP_319009108.1">
    <property type="nucleotide sequence ID" value="NZ_JAWJZF010000320.1"/>
</dbReference>
<evidence type="ECO:0000313" key="3">
    <source>
        <dbReference type="Proteomes" id="UP001278571"/>
    </source>
</evidence>
<dbReference type="PANTHER" id="PTHR43132">
    <property type="entry name" value="ARSENICAL RESISTANCE OPERON REPRESSOR ARSR-RELATED"/>
    <property type="match status" value="1"/>
</dbReference>
<dbReference type="InterPro" id="IPR036390">
    <property type="entry name" value="WH_DNA-bd_sf"/>
</dbReference>
<dbReference type="Pfam" id="PF12840">
    <property type="entry name" value="HTH_20"/>
    <property type="match status" value="1"/>
</dbReference>